<protein>
    <recommendedName>
        <fullName evidence="4">Ectonucleotide pyrophosphatase/phosphodiesterase</fullName>
    </recommendedName>
</protein>
<dbReference type="AlphaFoldDB" id="A0AAN9VJI5"/>
<evidence type="ECO:0008006" key="4">
    <source>
        <dbReference type="Google" id="ProtNLM"/>
    </source>
</evidence>
<dbReference type="GO" id="GO:0016787">
    <property type="term" value="F:hydrolase activity"/>
    <property type="evidence" value="ECO:0007669"/>
    <property type="project" value="UniProtKB-ARBA"/>
</dbReference>
<evidence type="ECO:0000256" key="1">
    <source>
        <dbReference type="SAM" id="Phobius"/>
    </source>
</evidence>
<keyword evidence="1" id="KW-0472">Membrane</keyword>
<name>A0AAN9VJI5_9ORTH</name>
<keyword evidence="3" id="KW-1185">Reference proteome</keyword>
<keyword evidence="1" id="KW-1133">Transmembrane helix</keyword>
<dbReference type="SUPFAM" id="SSF53649">
    <property type="entry name" value="Alkaline phosphatase-like"/>
    <property type="match status" value="1"/>
</dbReference>
<proteinExistence type="predicted"/>
<dbReference type="CDD" id="cd16018">
    <property type="entry name" value="Enpp"/>
    <property type="match status" value="1"/>
</dbReference>
<evidence type="ECO:0000313" key="2">
    <source>
        <dbReference type="EMBL" id="KAK7863752.1"/>
    </source>
</evidence>
<dbReference type="EMBL" id="JAZDUA010000222">
    <property type="protein sequence ID" value="KAK7863752.1"/>
    <property type="molecule type" value="Genomic_DNA"/>
</dbReference>
<dbReference type="InterPro" id="IPR002591">
    <property type="entry name" value="Phosphodiest/P_Trfase"/>
</dbReference>
<dbReference type="Gene3D" id="3.40.720.10">
    <property type="entry name" value="Alkaline Phosphatase, subunit A"/>
    <property type="match status" value="1"/>
</dbReference>
<dbReference type="PANTHER" id="PTHR10151">
    <property type="entry name" value="ECTONUCLEOTIDE PYROPHOSPHATASE/PHOSPHODIESTERASE"/>
    <property type="match status" value="1"/>
</dbReference>
<organism evidence="2 3">
    <name type="scientific">Gryllus longicercus</name>
    <dbReference type="NCBI Taxonomy" id="2509291"/>
    <lineage>
        <taxon>Eukaryota</taxon>
        <taxon>Metazoa</taxon>
        <taxon>Ecdysozoa</taxon>
        <taxon>Arthropoda</taxon>
        <taxon>Hexapoda</taxon>
        <taxon>Insecta</taxon>
        <taxon>Pterygota</taxon>
        <taxon>Neoptera</taxon>
        <taxon>Polyneoptera</taxon>
        <taxon>Orthoptera</taxon>
        <taxon>Ensifera</taxon>
        <taxon>Gryllidea</taxon>
        <taxon>Grylloidea</taxon>
        <taxon>Gryllidae</taxon>
        <taxon>Gryllinae</taxon>
        <taxon>Gryllus</taxon>
    </lineage>
</organism>
<dbReference type="Proteomes" id="UP001378592">
    <property type="component" value="Unassembled WGS sequence"/>
</dbReference>
<feature type="transmembrane region" description="Helical" evidence="1">
    <location>
        <begin position="425"/>
        <end position="445"/>
    </location>
</feature>
<comment type="caution">
    <text evidence="2">The sequence shown here is derived from an EMBL/GenBank/DDBJ whole genome shotgun (WGS) entry which is preliminary data.</text>
</comment>
<reference evidence="2 3" key="1">
    <citation type="submission" date="2024-03" db="EMBL/GenBank/DDBJ databases">
        <title>The genome assembly and annotation of the cricket Gryllus longicercus Weissman &amp; Gray.</title>
        <authorList>
            <person name="Szrajer S."/>
            <person name="Gray D."/>
            <person name="Ylla G."/>
        </authorList>
    </citation>
    <scope>NUCLEOTIDE SEQUENCE [LARGE SCALE GENOMIC DNA]</scope>
    <source>
        <strain evidence="2">DAG 2021-001</strain>
        <tissue evidence="2">Whole body minus gut</tissue>
    </source>
</reference>
<keyword evidence="1" id="KW-0812">Transmembrane</keyword>
<sequence>MIYQLPKKLIAMTIIRIDAFVLILLLLLPCLDCTSQTIPRALVISFDGFRYNYPNLSITPTLEEIKMEGTHAEFMCNVFETKTFPNHHSIATGLYPDFHGVIANSFYDPHYNKVLKYSQEMWEFSDQILPIWIHNEDQGSERHSGVYMWPGSNYKYRNKYPTHVEPFNSSTPWHERVDTVVNWFLDPDSPANFVMMYFEEPDAHSHKFGPDSEEVKEQIKKIDRTVSYLRQSFYQKNLTDTVNVIFLSDHGMAAVPPQNLINVTDLLKSYGDHCIVAGTSPVLHIIPKTNIEEEVYTALKKLSENNQFAVYRKNELPPEWLYAHNRRIPPIMIVANNGYAFDDIRVNGTKMYGVHGYDNRLTDMHPFFMAYGPNIKKNYTIEPFNSVDLFSLFCAVLNLQMVSTNGTVDHVKEMLVPAVFPMSSVAITMASLFILLMGCLAAVLIKNLYTQYLLRRYDSSNGFSVSKEFENIHLLDSDDME</sequence>
<dbReference type="InterPro" id="IPR017850">
    <property type="entry name" value="Alkaline_phosphatase_core_sf"/>
</dbReference>
<dbReference type="Gene3D" id="3.30.1360.180">
    <property type="match status" value="1"/>
</dbReference>
<dbReference type="PANTHER" id="PTHR10151:SF120">
    <property type="entry name" value="BIS(5'-ADENOSYL)-TRIPHOSPHATASE"/>
    <property type="match status" value="1"/>
</dbReference>
<gene>
    <name evidence="2" type="ORF">R5R35_011155</name>
</gene>
<accession>A0AAN9VJI5</accession>
<dbReference type="Pfam" id="PF01663">
    <property type="entry name" value="Phosphodiest"/>
    <property type="match status" value="1"/>
</dbReference>
<evidence type="ECO:0000313" key="3">
    <source>
        <dbReference type="Proteomes" id="UP001378592"/>
    </source>
</evidence>